<name>A0A914QYT9_9BILA</name>
<dbReference type="Proteomes" id="UP000887578">
    <property type="component" value="Unplaced"/>
</dbReference>
<evidence type="ECO:0000313" key="2">
    <source>
        <dbReference type="WBParaSite" id="PDA_v2.g9311.t1"/>
    </source>
</evidence>
<dbReference type="WBParaSite" id="PDA_v2.g9311.t1">
    <property type="protein sequence ID" value="PDA_v2.g9311.t1"/>
    <property type="gene ID" value="PDA_v2.g9311"/>
</dbReference>
<keyword evidence="1" id="KW-1185">Reference proteome</keyword>
<accession>A0A914QYT9</accession>
<evidence type="ECO:0000313" key="1">
    <source>
        <dbReference type="Proteomes" id="UP000887578"/>
    </source>
</evidence>
<organism evidence="1 2">
    <name type="scientific">Panagrolaimus davidi</name>
    <dbReference type="NCBI Taxonomy" id="227884"/>
    <lineage>
        <taxon>Eukaryota</taxon>
        <taxon>Metazoa</taxon>
        <taxon>Ecdysozoa</taxon>
        <taxon>Nematoda</taxon>
        <taxon>Chromadorea</taxon>
        <taxon>Rhabditida</taxon>
        <taxon>Tylenchina</taxon>
        <taxon>Panagrolaimomorpha</taxon>
        <taxon>Panagrolaimoidea</taxon>
        <taxon>Panagrolaimidae</taxon>
        <taxon>Panagrolaimus</taxon>
    </lineage>
</organism>
<sequence>MESSNLQCETSILNRRKKRKAKEEENIRPKRNCRGAKTKNVHQLNSRSKFLSTCFPQSFSLPNSIMYYISKNPTTTKLYQNLIQTCKYFFIKNPIIVSPNFPNPYSRDSDKLVIGKTGFYFSKLICKFWITENFYFTSILAKLYKCDAKIVTLQNKVISFNELSMFTKTAEDISLNEITVNDSDDSIVPFEIILEIFVNVKKFRFFAYSSIPNFTSKTFDEILTIPHFSKLQLFFLKNIPDTFDIETFYAYMKKNNTTKFNLIFDKSISAPYKNRLEEIIDELFSTKIFNYKPPFIYFDSFDPGKKHRLFRQFF</sequence>
<protein>
    <submittedName>
        <fullName evidence="2">Uncharacterized protein</fullName>
    </submittedName>
</protein>
<dbReference type="AlphaFoldDB" id="A0A914QYT9"/>
<proteinExistence type="predicted"/>
<reference evidence="2" key="1">
    <citation type="submission" date="2022-11" db="UniProtKB">
        <authorList>
            <consortium name="WormBaseParasite"/>
        </authorList>
    </citation>
    <scope>IDENTIFICATION</scope>
</reference>